<dbReference type="PANTHER" id="PTHR20648">
    <property type="entry name" value="ELONGIN-C"/>
    <property type="match status" value="1"/>
</dbReference>
<dbReference type="InterPro" id="IPR001232">
    <property type="entry name" value="SKP1-like"/>
</dbReference>
<dbReference type="FunFam" id="3.30.710.10:FF:000035">
    <property type="entry name" value="Elongin C transcription elongation factor"/>
    <property type="match status" value="1"/>
</dbReference>
<reference evidence="5" key="3">
    <citation type="submission" date="2025-09" db="UniProtKB">
        <authorList>
            <consortium name="Ensembl"/>
        </authorList>
    </citation>
    <scope>IDENTIFICATION</scope>
</reference>
<dbReference type="GO" id="GO:0030674">
    <property type="term" value="F:protein-macromolecule adaptor activity"/>
    <property type="evidence" value="ECO:0000318"/>
    <property type="project" value="GO_Central"/>
</dbReference>
<dbReference type="InterPro" id="IPR011333">
    <property type="entry name" value="SKP1/BTB/POZ_sf"/>
</dbReference>
<keyword evidence="6" id="KW-1185">Reference proteome</keyword>
<evidence type="ECO:0000313" key="5">
    <source>
        <dbReference type="Ensembl" id="ENSSSCP00000076556.1"/>
    </source>
</evidence>
<evidence type="ECO:0000256" key="1">
    <source>
        <dbReference type="ARBA" id="ARBA00004123"/>
    </source>
</evidence>
<dbReference type="InterPro" id="IPR039948">
    <property type="entry name" value="ELC1"/>
</dbReference>
<sequence length="115" mass="12529">RSYGGCEGPDASYGKLIASDKFIVKREHVLTSGAIKAMFSSPGQFAEKETDVVNFRETPSGIPSAALWKVCMYLPHKVCYTSNTSEIPEFPINSEFPIAPDIALEPLMAANLLDC</sequence>
<comment type="similarity">
    <text evidence="2">Belongs to the SKP1 family.</text>
</comment>
<keyword evidence="4" id="KW-0539">Nucleus</keyword>
<accession>A0A8W4FAY0</accession>
<dbReference type="GO" id="GO:0006511">
    <property type="term" value="P:ubiquitin-dependent protein catabolic process"/>
    <property type="evidence" value="ECO:0000318"/>
    <property type="project" value="GO_Central"/>
</dbReference>
<evidence type="ECO:0000256" key="4">
    <source>
        <dbReference type="ARBA" id="ARBA00023242"/>
    </source>
</evidence>
<protein>
    <recommendedName>
        <fullName evidence="3">Elongin-C</fullName>
    </recommendedName>
</protein>
<dbReference type="CDD" id="cd18321">
    <property type="entry name" value="BTB_POZ_EloC"/>
    <property type="match status" value="1"/>
</dbReference>
<evidence type="ECO:0000256" key="3">
    <source>
        <dbReference type="ARBA" id="ARBA00021347"/>
    </source>
</evidence>
<dbReference type="Proteomes" id="UP000008227">
    <property type="component" value="Chromosome X"/>
</dbReference>
<accession>A0A4X1VK25</accession>
<reference evidence="5" key="1">
    <citation type="journal article" date="2020" name="Gigascience">
        <title>An improved pig reference genome sequence to enable pig genetics and genomics research.</title>
        <authorList>
            <person name="Warr A."/>
            <person name="Affara N."/>
            <person name="Aken B."/>
            <person name="Beiki H."/>
            <person name="Bickhart D.M."/>
            <person name="Billis K."/>
            <person name="Chow W."/>
            <person name="Eory L."/>
            <person name="Finlayson H.A."/>
            <person name="Flicek P."/>
            <person name="Giron C.G."/>
            <person name="Griffin D.K."/>
            <person name="Hall R."/>
            <person name="Hannum G."/>
            <person name="Hourlier T."/>
            <person name="Howe K."/>
            <person name="Hume D.A."/>
            <person name="Izuogu O."/>
            <person name="Kim K."/>
            <person name="Koren S."/>
            <person name="Liu H."/>
            <person name="Manchanda N."/>
            <person name="Martin F.J."/>
            <person name="Nonneman D.J."/>
            <person name="O'Connor R.E."/>
            <person name="Phillippy A.M."/>
            <person name="Rohrer G.A."/>
            <person name="Rosen B.D."/>
            <person name="Rund L.A."/>
            <person name="Sargent C.A."/>
            <person name="Schook L.B."/>
            <person name="Schroeder S.G."/>
            <person name="Schwartz A.S."/>
            <person name="Skinner B.M."/>
            <person name="Talbot R."/>
            <person name="Tseng E."/>
            <person name="Tuggle C.K."/>
            <person name="Watson M."/>
            <person name="Smith T.P.L."/>
            <person name="Archibald A.L."/>
        </authorList>
    </citation>
    <scope>NUCLEOTIDE SEQUENCE [LARGE SCALE GENOMIC DNA]</scope>
    <source>
        <strain evidence="5">Duroc</strain>
    </source>
</reference>
<dbReference type="AlphaFoldDB" id="A0A4X1VK25"/>
<dbReference type="Ensembl" id="ENSSSCT00000104163.1">
    <property type="protein sequence ID" value="ENSSSCP00000076556.1"/>
    <property type="gene ID" value="ENSSSCG00000062736.1"/>
</dbReference>
<reference evidence="5" key="2">
    <citation type="submission" date="2025-08" db="UniProtKB">
        <authorList>
            <consortium name="Ensembl"/>
        </authorList>
    </citation>
    <scope>IDENTIFICATION</scope>
</reference>
<evidence type="ECO:0000256" key="2">
    <source>
        <dbReference type="ARBA" id="ARBA00009993"/>
    </source>
</evidence>
<dbReference type="GO" id="GO:0070449">
    <property type="term" value="C:elongin complex"/>
    <property type="evidence" value="ECO:0000318"/>
    <property type="project" value="GO_Central"/>
</dbReference>
<organism evidence="5 6">
    <name type="scientific">Sus scrofa</name>
    <name type="common">Pig</name>
    <dbReference type="NCBI Taxonomy" id="9823"/>
    <lineage>
        <taxon>Eukaryota</taxon>
        <taxon>Metazoa</taxon>
        <taxon>Chordata</taxon>
        <taxon>Craniata</taxon>
        <taxon>Vertebrata</taxon>
        <taxon>Euteleostomi</taxon>
        <taxon>Mammalia</taxon>
        <taxon>Eutheria</taxon>
        <taxon>Laurasiatheria</taxon>
        <taxon>Artiodactyla</taxon>
        <taxon>Suina</taxon>
        <taxon>Suidae</taxon>
        <taxon>Sus</taxon>
    </lineage>
</organism>
<name>A0A4X1VK25_PIG</name>
<dbReference type="GeneTree" id="ENSGT00390000011717"/>
<evidence type="ECO:0000313" key="6">
    <source>
        <dbReference type="Proteomes" id="UP000008227"/>
    </source>
</evidence>
<comment type="subcellular location">
    <subcellularLocation>
        <location evidence="1">Nucleus</location>
    </subcellularLocation>
</comment>
<dbReference type="SMART" id="SM00512">
    <property type="entry name" value="Skp1"/>
    <property type="match status" value="1"/>
</dbReference>
<dbReference type="Gene3D" id="3.30.710.10">
    <property type="entry name" value="Potassium Channel Kv1.1, Chain A"/>
    <property type="match status" value="1"/>
</dbReference>
<dbReference type="SUPFAM" id="SSF54695">
    <property type="entry name" value="POZ domain"/>
    <property type="match status" value="1"/>
</dbReference>
<proteinExistence type="inferred from homology"/>